<proteinExistence type="predicted"/>
<dbReference type="AlphaFoldDB" id="A0A3M7T3I8"/>
<protein>
    <submittedName>
        <fullName evidence="2">Uncharacterized protein</fullName>
    </submittedName>
</protein>
<accession>A0A3M7T3I8</accession>
<feature type="compositionally biased region" description="Basic residues" evidence="1">
    <location>
        <begin position="1"/>
        <end position="16"/>
    </location>
</feature>
<evidence type="ECO:0000313" key="2">
    <source>
        <dbReference type="EMBL" id="RNA42505.1"/>
    </source>
</evidence>
<dbReference type="EMBL" id="REGN01000361">
    <property type="protein sequence ID" value="RNA42505.1"/>
    <property type="molecule type" value="Genomic_DNA"/>
</dbReference>
<name>A0A3M7T3I8_BRAPC</name>
<evidence type="ECO:0000256" key="1">
    <source>
        <dbReference type="SAM" id="MobiDB-lite"/>
    </source>
</evidence>
<comment type="caution">
    <text evidence="2">The sequence shown here is derived from an EMBL/GenBank/DDBJ whole genome shotgun (WGS) entry which is preliminary data.</text>
</comment>
<keyword evidence="3" id="KW-1185">Reference proteome</keyword>
<feature type="region of interest" description="Disordered" evidence="1">
    <location>
        <begin position="1"/>
        <end position="22"/>
    </location>
</feature>
<organism evidence="2 3">
    <name type="scientific">Brachionus plicatilis</name>
    <name type="common">Marine rotifer</name>
    <name type="synonym">Brachionus muelleri</name>
    <dbReference type="NCBI Taxonomy" id="10195"/>
    <lineage>
        <taxon>Eukaryota</taxon>
        <taxon>Metazoa</taxon>
        <taxon>Spiralia</taxon>
        <taxon>Gnathifera</taxon>
        <taxon>Rotifera</taxon>
        <taxon>Eurotatoria</taxon>
        <taxon>Monogononta</taxon>
        <taxon>Pseudotrocha</taxon>
        <taxon>Ploima</taxon>
        <taxon>Brachionidae</taxon>
        <taxon>Brachionus</taxon>
    </lineage>
</organism>
<dbReference type="Proteomes" id="UP000276133">
    <property type="component" value="Unassembled WGS sequence"/>
</dbReference>
<gene>
    <name evidence="2" type="ORF">BpHYR1_036606</name>
</gene>
<sequence>MGSIFSKKKIRKRTGRHNYGSYHGGGGHYYGDGGYSGGSYGGGCDGGGYGGGGGGSVGIRGCMAYEGEGVDFCSITPGEYVYIDTLENNLIPSAQLLIDADEELIFQQDCAYCT</sequence>
<evidence type="ECO:0000313" key="3">
    <source>
        <dbReference type="Proteomes" id="UP000276133"/>
    </source>
</evidence>
<reference evidence="2 3" key="1">
    <citation type="journal article" date="2018" name="Sci. Rep.">
        <title>Genomic signatures of local adaptation to the degree of environmental predictability in rotifers.</title>
        <authorList>
            <person name="Franch-Gras L."/>
            <person name="Hahn C."/>
            <person name="Garcia-Roger E.M."/>
            <person name="Carmona M.J."/>
            <person name="Serra M."/>
            <person name="Gomez A."/>
        </authorList>
    </citation>
    <scope>NUCLEOTIDE SEQUENCE [LARGE SCALE GENOMIC DNA]</scope>
    <source>
        <strain evidence="2">HYR1</strain>
    </source>
</reference>